<protein>
    <recommendedName>
        <fullName evidence="3">F-box domain-containing protein</fullName>
    </recommendedName>
</protein>
<accession>A0A9W8XDN4</accession>
<evidence type="ECO:0008006" key="3">
    <source>
        <dbReference type="Google" id="ProtNLM"/>
    </source>
</evidence>
<evidence type="ECO:0000313" key="1">
    <source>
        <dbReference type="EMBL" id="KAJ4347987.1"/>
    </source>
</evidence>
<dbReference type="OrthoDB" id="5130616at2759"/>
<sequence>MAPSFSALPEELITSVISHVEDAGDLFNLALATKQLNRISTAHLYHRIALEVDEDRRALEFGEERSEYRSNQERLYSLVISLLGHPEHAAQVQHLHIRGLWPDPNRWRDRKKKHMGALHPLLDERIKSFKGIPITVGDNTYGWDTVEAFIVVLFHLVPNLRTLNTSLPGDSGIHWRWFFRQMPSSDCPNNLQEVALVESGGYGLARDSFLKLIRLKSLFSYNSKDFEKFQLVDPTHQDDRRYMDDAMTLISKVVNRARSREHAAEHIEILEASRSFSCLSHYIQSFAALRTFAFDFRKELVPEHRCFYNAVVLSLCVHAETLTALHLGGAYSAFHNLAPPINFSALTNLKHLRTPVLFFLGFPISSSATSLPDHLMRERFPPSLEKLVLLVYKDEEHQILSQLKHYFGTDPPIVPNLQHLDIHCHAPEAMYAWLQDPVQRRHINLRIFRKLKTNDEELFITPFVNTVEGFHQEISEVQIKITPPVSRLQLEDLMPVEEYEPDAEAIVPIFEEAIGHYMS</sequence>
<evidence type="ECO:0000313" key="2">
    <source>
        <dbReference type="Proteomes" id="UP001140513"/>
    </source>
</evidence>
<comment type="caution">
    <text evidence="1">The sequence shown here is derived from an EMBL/GenBank/DDBJ whole genome shotgun (WGS) entry which is preliminary data.</text>
</comment>
<name>A0A9W8XDN4_9PLEO</name>
<gene>
    <name evidence="1" type="ORF">N0V89_009359</name>
</gene>
<organism evidence="1 2">
    <name type="scientific">Didymosphaeria variabile</name>
    <dbReference type="NCBI Taxonomy" id="1932322"/>
    <lineage>
        <taxon>Eukaryota</taxon>
        <taxon>Fungi</taxon>
        <taxon>Dikarya</taxon>
        <taxon>Ascomycota</taxon>
        <taxon>Pezizomycotina</taxon>
        <taxon>Dothideomycetes</taxon>
        <taxon>Pleosporomycetidae</taxon>
        <taxon>Pleosporales</taxon>
        <taxon>Massarineae</taxon>
        <taxon>Didymosphaeriaceae</taxon>
        <taxon>Didymosphaeria</taxon>
    </lineage>
</organism>
<reference evidence="1" key="1">
    <citation type="submission" date="2022-10" db="EMBL/GenBank/DDBJ databases">
        <title>Tapping the CABI collections for fungal endophytes: first genome assemblies for Collariella, Neodidymelliopsis, Ascochyta clinopodiicola, Didymella pomorum, Didymosphaeria variabile, Neocosmospora piperis and Neocucurbitaria cava.</title>
        <authorList>
            <person name="Hill R."/>
        </authorList>
    </citation>
    <scope>NUCLEOTIDE SEQUENCE</scope>
    <source>
        <strain evidence="1">IMI 356815</strain>
    </source>
</reference>
<dbReference type="RefSeq" id="XP_056067375.1">
    <property type="nucleotide sequence ID" value="XM_056218110.1"/>
</dbReference>
<dbReference type="Proteomes" id="UP001140513">
    <property type="component" value="Unassembled WGS sequence"/>
</dbReference>
<dbReference type="EMBL" id="JAPEUX010000007">
    <property type="protein sequence ID" value="KAJ4347987.1"/>
    <property type="molecule type" value="Genomic_DNA"/>
</dbReference>
<dbReference type="GeneID" id="80912889"/>
<dbReference type="AlphaFoldDB" id="A0A9W8XDN4"/>
<keyword evidence="2" id="KW-1185">Reference proteome</keyword>
<proteinExistence type="predicted"/>